<protein>
    <submittedName>
        <fullName evidence="1">Uncharacterized protein</fullName>
    </submittedName>
</protein>
<dbReference type="EMBL" id="JASNQZ010000019">
    <property type="protein sequence ID" value="KAL0945192.1"/>
    <property type="molecule type" value="Genomic_DNA"/>
</dbReference>
<dbReference type="Gene3D" id="3.40.47.10">
    <property type="match status" value="1"/>
</dbReference>
<name>A0ABR3IPK2_9AGAR</name>
<evidence type="ECO:0000313" key="1">
    <source>
        <dbReference type="EMBL" id="KAL0945192.1"/>
    </source>
</evidence>
<gene>
    <name evidence="1" type="ORF">HGRIS_004343</name>
</gene>
<proteinExistence type="predicted"/>
<sequence length="113" mass="12685">MAFRSPVCKTRKGGFKDTKADELIAGIVQALRLRTLDPALVNDIAVSTVMICTMRVQKHWQQASPVPPVCKSSTHFARVVSWQLSPTWAVLSRAPTSPRRTARSRWHDRCINS</sequence>
<reference evidence="2" key="1">
    <citation type="submission" date="2024-06" db="EMBL/GenBank/DDBJ databases">
        <title>Multi-omics analyses provide insights into the biosynthesis of the anticancer antibiotic pleurotin in Hohenbuehelia grisea.</title>
        <authorList>
            <person name="Weaver J.A."/>
            <person name="Alberti F."/>
        </authorList>
    </citation>
    <scope>NUCLEOTIDE SEQUENCE [LARGE SCALE GENOMIC DNA]</scope>
    <source>
        <strain evidence="2">T-177</strain>
    </source>
</reference>
<keyword evidence="2" id="KW-1185">Reference proteome</keyword>
<organism evidence="1 2">
    <name type="scientific">Hohenbuehelia grisea</name>
    <dbReference type="NCBI Taxonomy" id="104357"/>
    <lineage>
        <taxon>Eukaryota</taxon>
        <taxon>Fungi</taxon>
        <taxon>Dikarya</taxon>
        <taxon>Basidiomycota</taxon>
        <taxon>Agaricomycotina</taxon>
        <taxon>Agaricomycetes</taxon>
        <taxon>Agaricomycetidae</taxon>
        <taxon>Agaricales</taxon>
        <taxon>Pleurotineae</taxon>
        <taxon>Pleurotaceae</taxon>
        <taxon>Hohenbuehelia</taxon>
    </lineage>
</organism>
<accession>A0ABR3IPK2</accession>
<dbReference type="InterPro" id="IPR016039">
    <property type="entry name" value="Thiolase-like"/>
</dbReference>
<evidence type="ECO:0000313" key="2">
    <source>
        <dbReference type="Proteomes" id="UP001556367"/>
    </source>
</evidence>
<dbReference type="Proteomes" id="UP001556367">
    <property type="component" value="Unassembled WGS sequence"/>
</dbReference>
<comment type="caution">
    <text evidence="1">The sequence shown here is derived from an EMBL/GenBank/DDBJ whole genome shotgun (WGS) entry which is preliminary data.</text>
</comment>